<protein>
    <submittedName>
        <fullName evidence="2">GNAT family N-acetyltransferase</fullName>
    </submittedName>
</protein>
<dbReference type="PROSITE" id="PS51186">
    <property type="entry name" value="GNAT"/>
    <property type="match status" value="1"/>
</dbReference>
<proteinExistence type="predicted"/>
<dbReference type="SUPFAM" id="SSF55729">
    <property type="entry name" value="Acyl-CoA N-acyltransferases (Nat)"/>
    <property type="match status" value="1"/>
</dbReference>
<gene>
    <name evidence="2" type="ORF">Strain138_000924</name>
    <name evidence="3" type="ORF">Strain318_000924</name>
</gene>
<dbReference type="PANTHER" id="PTHR43792">
    <property type="entry name" value="GNAT FAMILY, PUTATIVE (AFU_ORTHOLOGUE AFUA_3G00765)-RELATED-RELATED"/>
    <property type="match status" value="1"/>
</dbReference>
<dbReference type="InterPro" id="IPR016181">
    <property type="entry name" value="Acyl_CoA_acyltransferase"/>
</dbReference>
<dbReference type="Proteomes" id="UP001229955">
    <property type="component" value="Chromosome"/>
</dbReference>
<evidence type="ECO:0000313" key="2">
    <source>
        <dbReference type="EMBL" id="WKW11667.1"/>
    </source>
</evidence>
<dbReference type="InterPro" id="IPR000182">
    <property type="entry name" value="GNAT_dom"/>
</dbReference>
<dbReference type="RefSeq" id="WP_367887365.1">
    <property type="nucleotide sequence ID" value="NZ_CP130612.1"/>
</dbReference>
<dbReference type="GO" id="GO:0008999">
    <property type="term" value="F:protein-N-terminal-alanine acetyltransferase activity"/>
    <property type="evidence" value="ECO:0007669"/>
    <property type="project" value="TreeGrafter"/>
</dbReference>
<dbReference type="InterPro" id="IPR051531">
    <property type="entry name" value="N-acetyltransferase"/>
</dbReference>
<dbReference type="AlphaFoldDB" id="A0AA49Q4A8"/>
<dbReference type="PANTHER" id="PTHR43792:SF9">
    <property type="entry name" value="RIBOSOMAL-PROTEIN-ALANINE ACETYLTRANSFERASE"/>
    <property type="match status" value="1"/>
</dbReference>
<evidence type="ECO:0000313" key="4">
    <source>
        <dbReference type="Proteomes" id="UP001229955"/>
    </source>
</evidence>
<evidence type="ECO:0000259" key="1">
    <source>
        <dbReference type="PROSITE" id="PS51186"/>
    </source>
</evidence>
<dbReference type="Gene3D" id="3.40.630.30">
    <property type="match status" value="1"/>
</dbReference>
<reference evidence="2" key="1">
    <citation type="submission" date="2023-07" db="EMBL/GenBank/DDBJ databases">
        <authorList>
            <person name="Haufschild T."/>
            <person name="Kallscheuer N."/>
            <person name="Hammer J."/>
            <person name="Kohn T."/>
            <person name="Kabuu M."/>
            <person name="Jogler M."/>
            <person name="Wohfarth N."/>
            <person name="Heuer A."/>
            <person name="Rohde M."/>
            <person name="van Teeseling M.C.F."/>
            <person name="Jogler C."/>
        </authorList>
    </citation>
    <scope>NUCLEOTIDE SEQUENCE</scope>
    <source>
        <strain evidence="2">Strain 138</strain>
        <strain evidence="3">Strain 318</strain>
    </source>
</reference>
<dbReference type="Pfam" id="PF13302">
    <property type="entry name" value="Acetyltransf_3"/>
    <property type="match status" value="1"/>
</dbReference>
<name>A0AA49Q4A8_9BACT</name>
<organism evidence="2">
    <name type="scientific">Pseudogemmatithrix spongiicola</name>
    <dbReference type="NCBI Taxonomy" id="3062599"/>
    <lineage>
        <taxon>Bacteria</taxon>
        <taxon>Pseudomonadati</taxon>
        <taxon>Gemmatimonadota</taxon>
        <taxon>Gemmatimonadia</taxon>
        <taxon>Gemmatimonadales</taxon>
        <taxon>Gemmatimonadaceae</taxon>
        <taxon>Pseudogemmatithrix</taxon>
    </lineage>
</organism>
<dbReference type="EMBL" id="CP130612">
    <property type="protein sequence ID" value="WKW11667.1"/>
    <property type="molecule type" value="Genomic_DNA"/>
</dbReference>
<sequence>MLPQPSLLTARLQLRPFVPADVSWLVPLLGVREVAMQTLTVPHPYRAEDAEQFIARQAERWEAGKGVTWAIVLRDGDEPAGAVGLQLVPAHRRAELGYWVSQPRWGQGIATEAARAVIAHGFTAMGCHRIEAYHYPENPASGAVMRKLGMQHEGRVRAMVWRDGVPRDNERYAILATDPRP</sequence>
<dbReference type="EMBL" id="CP130613">
    <property type="protein sequence ID" value="WKW14577.1"/>
    <property type="molecule type" value="Genomic_DNA"/>
</dbReference>
<dbReference type="CDD" id="cd04301">
    <property type="entry name" value="NAT_SF"/>
    <property type="match status" value="1"/>
</dbReference>
<dbReference type="KEGG" id="pspc:Strain318_000924"/>
<accession>A0AA49Q4A8</accession>
<evidence type="ECO:0000313" key="3">
    <source>
        <dbReference type="EMBL" id="WKW14577.1"/>
    </source>
</evidence>
<dbReference type="GO" id="GO:0005737">
    <property type="term" value="C:cytoplasm"/>
    <property type="evidence" value="ECO:0007669"/>
    <property type="project" value="TreeGrafter"/>
</dbReference>
<feature type="domain" description="N-acetyltransferase" evidence="1">
    <location>
        <begin position="29"/>
        <end position="181"/>
    </location>
</feature>
<accession>A0AA49Q712</accession>
<keyword evidence="4" id="KW-1185">Reference proteome</keyword>